<evidence type="ECO:0008006" key="4">
    <source>
        <dbReference type="Google" id="ProtNLM"/>
    </source>
</evidence>
<gene>
    <name evidence="2" type="ORF">PATL70BA_1550</name>
</gene>
<dbReference type="OrthoDB" id="9814991at2"/>
<keyword evidence="1" id="KW-0472">Membrane</keyword>
<reference evidence="2 3" key="1">
    <citation type="submission" date="2018-09" db="EMBL/GenBank/DDBJ databases">
        <authorList>
            <person name="Postec A."/>
        </authorList>
    </citation>
    <scope>NUCLEOTIDE SEQUENCE [LARGE SCALE GENOMIC DNA]</scope>
    <source>
        <strain evidence="2">70B-A</strain>
    </source>
</reference>
<dbReference type="AlphaFoldDB" id="A0A3P7NWT6"/>
<evidence type="ECO:0000313" key="3">
    <source>
        <dbReference type="Proteomes" id="UP000279029"/>
    </source>
</evidence>
<feature type="transmembrane region" description="Helical" evidence="1">
    <location>
        <begin position="150"/>
        <end position="179"/>
    </location>
</feature>
<accession>A0A3P7NWT6</accession>
<dbReference type="EMBL" id="LR130778">
    <property type="protein sequence ID" value="VDN47435.1"/>
    <property type="molecule type" value="Genomic_DNA"/>
</dbReference>
<organism evidence="2 3">
    <name type="scientific">Petrocella atlantisensis</name>
    <dbReference type="NCBI Taxonomy" id="2173034"/>
    <lineage>
        <taxon>Bacteria</taxon>
        <taxon>Bacillati</taxon>
        <taxon>Bacillota</taxon>
        <taxon>Clostridia</taxon>
        <taxon>Lachnospirales</taxon>
        <taxon>Vallitaleaceae</taxon>
        <taxon>Petrocella</taxon>
    </lineage>
</organism>
<keyword evidence="3" id="KW-1185">Reference proteome</keyword>
<dbReference type="Proteomes" id="UP000279029">
    <property type="component" value="Chromosome"/>
</dbReference>
<protein>
    <recommendedName>
        <fullName evidence="4">DUF624 domain-containing protein</fullName>
    </recommendedName>
</protein>
<dbReference type="RefSeq" id="WP_125136748.1">
    <property type="nucleotide sequence ID" value="NZ_LR130778.1"/>
</dbReference>
<sequence>MNFFSLDSPFHKYGTIIFDMVLLNFLWLIISVLSLGFLFPLASAALFHGIYHVVILEEGYTLKTYFSVFHKKIVRSLGLTVMTFLLYGLSLLNIWSVWSGYIDIIILLPIYMFLLFETMITMTFSYALLGETDMTFKRLMKYGFLLANKHLIPSLICVITIVALIFATAFSVLALFFLVAPAYWLMTTVIHKGVLSKYHLDKLI</sequence>
<dbReference type="KEGG" id="cbar:PATL70BA_1550"/>
<evidence type="ECO:0000256" key="1">
    <source>
        <dbReference type="SAM" id="Phobius"/>
    </source>
</evidence>
<proteinExistence type="predicted"/>
<feature type="transmembrane region" description="Helical" evidence="1">
    <location>
        <begin position="104"/>
        <end position="129"/>
    </location>
</feature>
<keyword evidence="1" id="KW-0812">Transmembrane</keyword>
<feature type="transmembrane region" description="Helical" evidence="1">
    <location>
        <begin position="77"/>
        <end position="98"/>
    </location>
</feature>
<name>A0A3P7NWT6_9FIRM</name>
<keyword evidence="1" id="KW-1133">Transmembrane helix</keyword>
<evidence type="ECO:0000313" key="2">
    <source>
        <dbReference type="EMBL" id="VDN47435.1"/>
    </source>
</evidence>